<gene>
    <name evidence="8" type="ORF">NJU99_06340</name>
</gene>
<dbReference type="Gene3D" id="1.10.287.950">
    <property type="entry name" value="Methyl-accepting chemotaxis protein"/>
    <property type="match status" value="1"/>
</dbReference>
<proteinExistence type="inferred from homology"/>
<feature type="transmembrane region" description="Helical" evidence="6">
    <location>
        <begin position="12"/>
        <end position="32"/>
    </location>
</feature>
<evidence type="ECO:0000256" key="4">
    <source>
        <dbReference type="SAM" id="Coils"/>
    </source>
</evidence>
<feature type="domain" description="Methyl-accepting transducer" evidence="7">
    <location>
        <begin position="358"/>
        <end position="587"/>
    </location>
</feature>
<name>A0ABY5E989_9BACT</name>
<dbReference type="InterPro" id="IPR004089">
    <property type="entry name" value="MCPsignal_dom"/>
</dbReference>
<keyword evidence="9" id="KW-1185">Reference proteome</keyword>
<evidence type="ECO:0000313" key="9">
    <source>
        <dbReference type="Proteomes" id="UP001060012"/>
    </source>
</evidence>
<dbReference type="PANTHER" id="PTHR43531">
    <property type="entry name" value="PROTEIN ICFG"/>
    <property type="match status" value="1"/>
</dbReference>
<accession>A0ABY5E989</accession>
<feature type="region of interest" description="Disordered" evidence="5">
    <location>
        <begin position="613"/>
        <end position="658"/>
    </location>
</feature>
<keyword evidence="1" id="KW-0145">Chemotaxis</keyword>
<evidence type="ECO:0000256" key="5">
    <source>
        <dbReference type="SAM" id="MobiDB-lite"/>
    </source>
</evidence>
<dbReference type="SUPFAM" id="SSF58104">
    <property type="entry name" value="Methyl-accepting chemotaxis protein (MCP) signaling domain"/>
    <property type="match status" value="1"/>
</dbReference>
<dbReference type="PROSITE" id="PS50111">
    <property type="entry name" value="CHEMOTAXIS_TRANSDUC_2"/>
    <property type="match status" value="1"/>
</dbReference>
<evidence type="ECO:0000313" key="8">
    <source>
        <dbReference type="EMBL" id="UTJ07708.1"/>
    </source>
</evidence>
<dbReference type="PANTHER" id="PTHR43531:SF11">
    <property type="entry name" value="METHYL-ACCEPTING CHEMOTAXIS PROTEIN 3"/>
    <property type="match status" value="1"/>
</dbReference>
<sequence length="658" mass="73134">MLNNISTKVKLLILPITFIFIVIVSSLVFSYFNSISEKRIHVAVETDVFIQKVLKGRISVYQFLRSPNNQTANKVREDFKSLDNQVKNLIPLLDNTENQHLAKDILSLSQEYIVKFNNFAPEKITNFEKGIIKDTPRILSIIKQMVQTGLKLEKELSTINENAIKQKDAAVVTMNNVLITIALVSIILFLTFSILLSNQILRSIRNFQSGLLSFFMYVNKESDTVEFLDDSSKDEFGVMAKEVNKNIKEAKETIDSDNKFLDEINDIVHVIKDGFLNKRLDNETKTASLENLREQINEMLYSLQLRVCTNINDISFALERYASLDFTHRIHGCNSGVTVGLNNLADIINDMLVENKSNGLTLGNSSNILLNNVDTLNKNSNEAAASLEQTAAAIEEISSNISNNTQNVVQMSQLASSVTSSVSQGQALANKTTEAMTEIDNEVNAINEAITVIDQIAFQTNILSLNAAVEAATAGEAGKGFAVVAQEVRNLAARSAEAAKEIKDLVETATIKADEGKKISDEMITGYKELNEDINKTIDLIKNVEASSKEQLSGIEQINDAVNSLDRQTQENAMIANQTYNVAVQTDNIAKLVVENANSKEFIGKDEVQAKELNSNDSDDSKKYEVKTSSKQNSNNFNKSSHNEFKDSSKDEDEWTSF</sequence>
<evidence type="ECO:0000256" key="2">
    <source>
        <dbReference type="ARBA" id="ARBA00029447"/>
    </source>
</evidence>
<protein>
    <submittedName>
        <fullName evidence="8">Methyl-accepting chemotaxis protein</fullName>
    </submittedName>
</protein>
<feature type="compositionally biased region" description="Basic and acidic residues" evidence="5">
    <location>
        <begin position="619"/>
        <end position="628"/>
    </location>
</feature>
<dbReference type="Gene3D" id="6.10.340.10">
    <property type="match status" value="1"/>
</dbReference>
<feature type="compositionally biased region" description="Low complexity" evidence="5">
    <location>
        <begin position="629"/>
        <end position="640"/>
    </location>
</feature>
<dbReference type="Proteomes" id="UP001060012">
    <property type="component" value="Chromosome"/>
</dbReference>
<reference evidence="8" key="1">
    <citation type="submission" date="2022-07" db="EMBL/GenBank/DDBJ databases">
        <title>Arcobacter roscoffensis sp. nov., a marine bacterium isolated from coastal seawater collected from Roscoff, France.</title>
        <authorList>
            <person name="Pascual J."/>
            <person name="Lepeaux C."/>
            <person name="Methner A."/>
            <person name="Overmann J."/>
        </authorList>
    </citation>
    <scope>NUCLEOTIDE SEQUENCE</scope>
    <source>
        <strain evidence="8">ARW1-2F2</strain>
    </source>
</reference>
<keyword evidence="4" id="KW-0175">Coiled coil</keyword>
<comment type="similarity">
    <text evidence="2">Belongs to the methyl-accepting chemotaxis (MCP) protein family.</text>
</comment>
<dbReference type="SMART" id="SM00283">
    <property type="entry name" value="MA"/>
    <property type="match status" value="1"/>
</dbReference>
<dbReference type="Pfam" id="PF00015">
    <property type="entry name" value="MCPsignal"/>
    <property type="match status" value="1"/>
</dbReference>
<feature type="coiled-coil region" evidence="4">
    <location>
        <begin position="488"/>
        <end position="547"/>
    </location>
</feature>
<evidence type="ECO:0000256" key="3">
    <source>
        <dbReference type="PROSITE-ProRule" id="PRU00284"/>
    </source>
</evidence>
<feature type="transmembrane region" description="Helical" evidence="6">
    <location>
        <begin position="177"/>
        <end position="196"/>
    </location>
</feature>
<keyword evidence="6" id="KW-0812">Transmembrane</keyword>
<evidence type="ECO:0000256" key="6">
    <source>
        <dbReference type="SAM" id="Phobius"/>
    </source>
</evidence>
<dbReference type="InterPro" id="IPR051310">
    <property type="entry name" value="MCP_chemotaxis"/>
</dbReference>
<evidence type="ECO:0000256" key="1">
    <source>
        <dbReference type="ARBA" id="ARBA00022500"/>
    </source>
</evidence>
<keyword evidence="6" id="KW-1133">Transmembrane helix</keyword>
<keyword evidence="6" id="KW-0472">Membrane</keyword>
<organism evidence="8 9">
    <name type="scientific">Arcobacter roscoffensis</name>
    <dbReference type="NCBI Taxonomy" id="2961520"/>
    <lineage>
        <taxon>Bacteria</taxon>
        <taxon>Pseudomonadati</taxon>
        <taxon>Campylobacterota</taxon>
        <taxon>Epsilonproteobacteria</taxon>
        <taxon>Campylobacterales</taxon>
        <taxon>Arcobacteraceae</taxon>
        <taxon>Arcobacter</taxon>
    </lineage>
</organism>
<dbReference type="EMBL" id="CP100595">
    <property type="protein sequence ID" value="UTJ07708.1"/>
    <property type="molecule type" value="Genomic_DNA"/>
</dbReference>
<keyword evidence="3" id="KW-0807">Transducer</keyword>
<dbReference type="RefSeq" id="WP_254577882.1">
    <property type="nucleotide sequence ID" value="NZ_CP100595.1"/>
</dbReference>
<evidence type="ECO:0000259" key="7">
    <source>
        <dbReference type="PROSITE" id="PS50111"/>
    </source>
</evidence>